<reference evidence="1" key="1">
    <citation type="journal article" date="2014" name="Nat. Commun.">
        <title>The tobacco genome sequence and its comparison with those of tomato and potato.</title>
        <authorList>
            <person name="Sierro N."/>
            <person name="Battey J.N."/>
            <person name="Ouadi S."/>
            <person name="Bakaher N."/>
            <person name="Bovet L."/>
            <person name="Willig A."/>
            <person name="Goepfert S."/>
            <person name="Peitsch M.C."/>
            <person name="Ivanov N.V."/>
        </authorList>
    </citation>
    <scope>NUCLEOTIDE SEQUENCE [LARGE SCALE GENOMIC DNA]</scope>
</reference>
<evidence type="ECO:0000313" key="2">
    <source>
        <dbReference type="RefSeq" id="XP_075080538.1"/>
    </source>
</evidence>
<protein>
    <submittedName>
        <fullName evidence="2">Uncharacterized protein LOC142166031</fullName>
    </submittedName>
</protein>
<sequence length="329" mass="36951">MASIIRSFMATCINNEWIVDTGATDHMVSNSKMTSEKHTTDSESSAVHFPNGSQLPIAHIGKCKLNRGEISGVLCDLHTGKVKGTGRLLNELYYWDHKHSNKMAHSVVLHFGRTIKVFRSDNGTEFFNTHYHDTFSSTWIIHQSSCVHIPQQNGVMERKHRQIVEVARSIRFQDNAQVDHSISPPNMVEPVECSPGTHSASVHSELACPIESPADISTTSITNTDAPPVVVRRSSRPSKTPGWLHGFVHQVPTRKNFETSTASLASMYHISSYMSYTSLSDSYFKIVCNFSAVKEPTSYAEAMDDPKWIDTMDQELKVLNEAKWLWIKN</sequence>
<dbReference type="RefSeq" id="XP_075080538.1">
    <property type="nucleotide sequence ID" value="XM_075224437.1"/>
</dbReference>
<dbReference type="Proteomes" id="UP000790787">
    <property type="component" value="Chromosome 11"/>
</dbReference>
<evidence type="ECO:0000313" key="1">
    <source>
        <dbReference type="Proteomes" id="UP000790787"/>
    </source>
</evidence>
<organism evidence="1 2">
    <name type="scientific">Nicotiana tabacum</name>
    <name type="common">Common tobacco</name>
    <dbReference type="NCBI Taxonomy" id="4097"/>
    <lineage>
        <taxon>Eukaryota</taxon>
        <taxon>Viridiplantae</taxon>
        <taxon>Streptophyta</taxon>
        <taxon>Embryophyta</taxon>
        <taxon>Tracheophyta</taxon>
        <taxon>Spermatophyta</taxon>
        <taxon>Magnoliopsida</taxon>
        <taxon>eudicotyledons</taxon>
        <taxon>Gunneridae</taxon>
        <taxon>Pentapetalae</taxon>
        <taxon>asterids</taxon>
        <taxon>lamiids</taxon>
        <taxon>Solanales</taxon>
        <taxon>Solanaceae</taxon>
        <taxon>Nicotianoideae</taxon>
        <taxon>Nicotianeae</taxon>
        <taxon>Nicotiana</taxon>
    </lineage>
</organism>
<reference evidence="2" key="2">
    <citation type="submission" date="2025-08" db="UniProtKB">
        <authorList>
            <consortium name="RefSeq"/>
        </authorList>
    </citation>
    <scope>IDENTIFICATION</scope>
    <source>
        <tissue evidence="2">Leaf</tissue>
    </source>
</reference>
<accession>A0AC58S6F8</accession>
<proteinExistence type="predicted"/>
<name>A0AC58S6F8_TOBAC</name>
<gene>
    <name evidence="2" type="primary">LOC142166031</name>
</gene>
<keyword evidence="1" id="KW-1185">Reference proteome</keyword>